<feature type="domain" description="RDD" evidence="7">
    <location>
        <begin position="23"/>
        <end position="142"/>
    </location>
</feature>
<keyword evidence="5 6" id="KW-0472">Membrane</keyword>
<evidence type="ECO:0000259" key="7">
    <source>
        <dbReference type="Pfam" id="PF06271"/>
    </source>
</evidence>
<keyword evidence="4 6" id="KW-1133">Transmembrane helix</keyword>
<feature type="transmembrane region" description="Helical" evidence="6">
    <location>
        <begin position="60"/>
        <end position="78"/>
    </location>
</feature>
<dbReference type="PANTHER" id="PTHR36115:SF6">
    <property type="entry name" value="PROLINE-RICH ANTIGEN HOMOLOG"/>
    <property type="match status" value="1"/>
</dbReference>
<dbReference type="PANTHER" id="PTHR36115">
    <property type="entry name" value="PROLINE-RICH ANTIGEN HOMOLOG-RELATED"/>
    <property type="match status" value="1"/>
</dbReference>
<gene>
    <name evidence="8" type="ORF">V202x_27940</name>
</gene>
<dbReference type="Proteomes" id="UP000318384">
    <property type="component" value="Chromosome"/>
</dbReference>
<evidence type="ECO:0000256" key="6">
    <source>
        <dbReference type="SAM" id="Phobius"/>
    </source>
</evidence>
<evidence type="ECO:0000256" key="3">
    <source>
        <dbReference type="ARBA" id="ARBA00022692"/>
    </source>
</evidence>
<name>A0A517WW13_9PLAN</name>
<evidence type="ECO:0000313" key="8">
    <source>
        <dbReference type="EMBL" id="QDU09419.1"/>
    </source>
</evidence>
<dbReference type="RefSeq" id="WP_197993377.1">
    <property type="nucleotide sequence ID" value="NZ_CP037422.1"/>
</dbReference>
<reference evidence="8 9" key="1">
    <citation type="submission" date="2019-03" db="EMBL/GenBank/DDBJ databases">
        <title>Deep-cultivation of Planctomycetes and their phenomic and genomic characterization uncovers novel biology.</title>
        <authorList>
            <person name="Wiegand S."/>
            <person name="Jogler M."/>
            <person name="Boedeker C."/>
            <person name="Pinto D."/>
            <person name="Vollmers J."/>
            <person name="Rivas-Marin E."/>
            <person name="Kohn T."/>
            <person name="Peeters S.H."/>
            <person name="Heuer A."/>
            <person name="Rast P."/>
            <person name="Oberbeckmann S."/>
            <person name="Bunk B."/>
            <person name="Jeske O."/>
            <person name="Meyerdierks A."/>
            <person name="Storesund J.E."/>
            <person name="Kallscheuer N."/>
            <person name="Luecker S."/>
            <person name="Lage O.M."/>
            <person name="Pohl T."/>
            <person name="Merkel B.J."/>
            <person name="Hornburger P."/>
            <person name="Mueller R.-W."/>
            <person name="Bruemmer F."/>
            <person name="Labrenz M."/>
            <person name="Spormann A.M."/>
            <person name="Op den Camp H."/>
            <person name="Overmann J."/>
            <person name="Amann R."/>
            <person name="Jetten M.S.M."/>
            <person name="Mascher T."/>
            <person name="Medema M.H."/>
            <person name="Devos D.P."/>
            <person name="Kaster A.-K."/>
            <person name="Ovreas L."/>
            <person name="Rohde M."/>
            <person name="Galperin M.Y."/>
            <person name="Jogler C."/>
        </authorList>
    </citation>
    <scope>NUCLEOTIDE SEQUENCE [LARGE SCALE GENOMIC DNA]</scope>
    <source>
        <strain evidence="8 9">V202</strain>
    </source>
</reference>
<dbReference type="GO" id="GO:0005886">
    <property type="term" value="C:plasma membrane"/>
    <property type="evidence" value="ECO:0007669"/>
    <property type="project" value="UniProtKB-SubCell"/>
</dbReference>
<comment type="subcellular location">
    <subcellularLocation>
        <location evidence="1">Cell membrane</location>
        <topology evidence="1">Multi-pass membrane protein</topology>
    </subcellularLocation>
</comment>
<evidence type="ECO:0000256" key="1">
    <source>
        <dbReference type="ARBA" id="ARBA00004651"/>
    </source>
</evidence>
<dbReference type="EMBL" id="CP037422">
    <property type="protein sequence ID" value="QDU09419.1"/>
    <property type="molecule type" value="Genomic_DNA"/>
</dbReference>
<dbReference type="InterPro" id="IPR010432">
    <property type="entry name" value="RDD"/>
</dbReference>
<protein>
    <submittedName>
        <fullName evidence="8">RDD family protein</fullName>
    </submittedName>
</protein>
<feature type="transmembrane region" description="Helical" evidence="6">
    <location>
        <begin position="28"/>
        <end position="48"/>
    </location>
</feature>
<proteinExistence type="predicted"/>
<keyword evidence="9" id="KW-1185">Reference proteome</keyword>
<evidence type="ECO:0000256" key="5">
    <source>
        <dbReference type="ARBA" id="ARBA00023136"/>
    </source>
</evidence>
<dbReference type="InterPro" id="IPR051791">
    <property type="entry name" value="Pra-immunoreactive"/>
</dbReference>
<accession>A0A517WW13</accession>
<organism evidence="8 9">
    <name type="scientific">Gimesia aquarii</name>
    <dbReference type="NCBI Taxonomy" id="2527964"/>
    <lineage>
        <taxon>Bacteria</taxon>
        <taxon>Pseudomonadati</taxon>
        <taxon>Planctomycetota</taxon>
        <taxon>Planctomycetia</taxon>
        <taxon>Planctomycetales</taxon>
        <taxon>Planctomycetaceae</taxon>
        <taxon>Gimesia</taxon>
    </lineage>
</organism>
<keyword evidence="3 6" id="KW-0812">Transmembrane</keyword>
<evidence type="ECO:0000256" key="4">
    <source>
        <dbReference type="ARBA" id="ARBA00022989"/>
    </source>
</evidence>
<evidence type="ECO:0000313" key="9">
    <source>
        <dbReference type="Proteomes" id="UP000318384"/>
    </source>
</evidence>
<dbReference type="AlphaFoldDB" id="A0A517WW13"/>
<dbReference type="Pfam" id="PF06271">
    <property type="entry name" value="RDD"/>
    <property type="match status" value="1"/>
</dbReference>
<evidence type="ECO:0000256" key="2">
    <source>
        <dbReference type="ARBA" id="ARBA00022475"/>
    </source>
</evidence>
<sequence length="193" mass="22513">MPEYQHDRSLGEGVYFTSDDYIGIMRRIIIFMVDVTVLILLQALITIVHDLLTGDYVSETPIWIWLFCVWGYLTVVRASRIRTVGYWVTNSKIVNLRGNKPSVFRMTYRLLLSTFMSFNYIYDLMWSAVDEDRQTLTDRFAGTCVVKKNSAPQGRSEIHLANYCALGFIYVYQRVTRPKQFDQKMSSKENESV</sequence>
<keyword evidence="2" id="KW-1003">Cell membrane</keyword>